<dbReference type="AlphaFoldDB" id="A0A9N9KNZ5"/>
<evidence type="ECO:0000256" key="1">
    <source>
        <dbReference type="SAM" id="MobiDB-lite"/>
    </source>
</evidence>
<comment type="caution">
    <text evidence="2">The sequence shown here is derived from an EMBL/GenBank/DDBJ whole genome shotgun (WGS) entry which is preliminary data.</text>
</comment>
<evidence type="ECO:0000313" key="3">
    <source>
        <dbReference type="Proteomes" id="UP000696280"/>
    </source>
</evidence>
<protein>
    <submittedName>
        <fullName evidence="2">Uncharacterized protein</fullName>
    </submittedName>
</protein>
<sequence length="336" mass="34535">MRLFVTTVPVGGFPEWHPPGSAALTLSELYSDCSVLSLSSVYSEYTTLDSAAAQRSWSSRMAKDNRVARCNPYLMVPDVVLDFDPPCAITRDPNLQPTAPDGPATLIKPFTTSLPMPIATRTPGSTPTAIQPPQNGSPDAPSPIGGIPNHDSNHQIPSPVDTDHRPQGDTGVSGDTDDSNPNAGVSPNNMDHDLGGDIHTAGIGDNNGLPAVNGSPNSNNPTVSAVLVAVIGTEVISVLLGKFGNTKGVAYILPGGATLQLGSVTTLRANDGKSVAVSAGTKGSLVVSTIGDSKDTTFSAPFRNDGLVPSLEVGAADQDPHVGTLVNSIVNKGYPG</sequence>
<accession>A0A9N9KNZ5</accession>
<dbReference type="Proteomes" id="UP000696280">
    <property type="component" value="Unassembled WGS sequence"/>
</dbReference>
<feature type="compositionally biased region" description="Polar residues" evidence="1">
    <location>
        <begin position="180"/>
        <end position="189"/>
    </location>
</feature>
<dbReference type="OrthoDB" id="3439475at2759"/>
<feature type="compositionally biased region" description="Polar residues" evidence="1">
    <location>
        <begin position="122"/>
        <end position="137"/>
    </location>
</feature>
<keyword evidence="3" id="KW-1185">Reference proteome</keyword>
<feature type="region of interest" description="Disordered" evidence="1">
    <location>
        <begin position="92"/>
        <end position="216"/>
    </location>
</feature>
<dbReference type="EMBL" id="CAJVRL010000038">
    <property type="protein sequence ID" value="CAG8950829.1"/>
    <property type="molecule type" value="Genomic_DNA"/>
</dbReference>
<name>A0A9N9KNZ5_9HELO</name>
<organism evidence="2 3">
    <name type="scientific">Hymenoscyphus fraxineus</name>
    <dbReference type="NCBI Taxonomy" id="746836"/>
    <lineage>
        <taxon>Eukaryota</taxon>
        <taxon>Fungi</taxon>
        <taxon>Dikarya</taxon>
        <taxon>Ascomycota</taxon>
        <taxon>Pezizomycotina</taxon>
        <taxon>Leotiomycetes</taxon>
        <taxon>Helotiales</taxon>
        <taxon>Helotiaceae</taxon>
        <taxon>Hymenoscyphus</taxon>
    </lineage>
</organism>
<evidence type="ECO:0000313" key="2">
    <source>
        <dbReference type="EMBL" id="CAG8950829.1"/>
    </source>
</evidence>
<gene>
    <name evidence="2" type="ORF">HYFRA_00003046</name>
</gene>
<reference evidence="2" key="1">
    <citation type="submission" date="2021-07" db="EMBL/GenBank/DDBJ databases">
        <authorList>
            <person name="Durling M."/>
        </authorList>
    </citation>
    <scope>NUCLEOTIDE SEQUENCE</scope>
</reference>
<proteinExistence type="predicted"/>